<evidence type="ECO:0000259" key="1">
    <source>
        <dbReference type="PROSITE" id="PS51384"/>
    </source>
</evidence>
<dbReference type="RefSeq" id="WP_320312378.1">
    <property type="nucleotide sequence ID" value="NZ_JAVIKH010000001.1"/>
</dbReference>
<dbReference type="Gene3D" id="2.40.30.10">
    <property type="entry name" value="Translation factors"/>
    <property type="match status" value="1"/>
</dbReference>
<protein>
    <submittedName>
        <fullName evidence="2">Anaerobic sulfite reductase subunit AsrB</fullName>
    </submittedName>
</protein>
<dbReference type="InterPro" id="IPR012165">
    <property type="entry name" value="Cyt_c3_hydrogenase_gsu"/>
</dbReference>
<dbReference type="PIRSF" id="PIRSF006816">
    <property type="entry name" value="Cyc3_hyd_g"/>
    <property type="match status" value="1"/>
</dbReference>
<gene>
    <name evidence="2" type="primary">asrB</name>
    <name evidence="2" type="ORF">RFV38_00380</name>
</gene>
<dbReference type="SUPFAM" id="SSF63380">
    <property type="entry name" value="Riboflavin synthase domain-like"/>
    <property type="match status" value="1"/>
</dbReference>
<dbReference type="CDD" id="cd06221">
    <property type="entry name" value="sulfite_reductase_like"/>
    <property type="match status" value="1"/>
</dbReference>
<reference evidence="3" key="1">
    <citation type="submission" date="2023-07" db="EMBL/GenBank/DDBJ databases">
        <authorList>
            <person name="Colorado M.A."/>
            <person name="Villamil L.M."/>
            <person name="Melo J.F."/>
            <person name="Rodriguez J.A."/>
            <person name="Ruiz R.Y."/>
        </authorList>
    </citation>
    <scope>NUCLEOTIDE SEQUENCE [LARGE SCALE GENOMIC DNA]</scope>
    <source>
        <strain evidence="3">C33</strain>
    </source>
</reference>
<dbReference type="InterPro" id="IPR017938">
    <property type="entry name" value="Riboflavin_synthase-like_b-brl"/>
</dbReference>
<dbReference type="Gene3D" id="3.40.50.80">
    <property type="entry name" value="Nucleotide-binding domain of ferredoxin-NADP reductase (FNR) module"/>
    <property type="match status" value="1"/>
</dbReference>
<organism evidence="2 3">
    <name type="scientific">Candidatus Cetobacterium colombiensis</name>
    <dbReference type="NCBI Taxonomy" id="3073100"/>
    <lineage>
        <taxon>Bacteria</taxon>
        <taxon>Fusobacteriati</taxon>
        <taxon>Fusobacteriota</taxon>
        <taxon>Fusobacteriia</taxon>
        <taxon>Fusobacteriales</taxon>
        <taxon>Fusobacteriaceae</taxon>
        <taxon>Cetobacterium</taxon>
    </lineage>
</organism>
<evidence type="ECO:0000313" key="2">
    <source>
        <dbReference type="EMBL" id="MDX8334965.1"/>
    </source>
</evidence>
<dbReference type="InterPro" id="IPR017927">
    <property type="entry name" value="FAD-bd_FR_type"/>
</dbReference>
<dbReference type="Pfam" id="PF00970">
    <property type="entry name" value="FAD_binding_6"/>
    <property type="match status" value="1"/>
</dbReference>
<accession>A0ABU4W604</accession>
<dbReference type="PANTHER" id="PTHR43513:SF1">
    <property type="entry name" value="ANAEROBIC SULFITE REDUCTASE SUBUNIT B"/>
    <property type="match status" value="1"/>
</dbReference>
<dbReference type="InterPro" id="IPR008333">
    <property type="entry name" value="Cbr1-like_FAD-bd_dom"/>
</dbReference>
<dbReference type="InterPro" id="IPR014260">
    <property type="entry name" value="Sulphite_reductase_B"/>
</dbReference>
<dbReference type="SUPFAM" id="SSF52343">
    <property type="entry name" value="Ferredoxin reductase-like, C-terminal NADP-linked domain"/>
    <property type="match status" value="1"/>
</dbReference>
<dbReference type="InterPro" id="IPR039261">
    <property type="entry name" value="FNR_nucleotide-bd"/>
</dbReference>
<comment type="caution">
    <text evidence="2">The sequence shown here is derived from an EMBL/GenBank/DDBJ whole genome shotgun (WGS) entry which is preliminary data.</text>
</comment>
<dbReference type="PRINTS" id="PR00410">
    <property type="entry name" value="PHEHYDRXLASE"/>
</dbReference>
<name>A0ABU4W604_9FUSO</name>
<dbReference type="InterPro" id="IPR001433">
    <property type="entry name" value="OxRdtase_FAD/NAD-bd"/>
</dbReference>
<feature type="domain" description="FAD-binding FR-type" evidence="1">
    <location>
        <begin position="5"/>
        <end position="98"/>
    </location>
</feature>
<dbReference type="PROSITE" id="PS51384">
    <property type="entry name" value="FAD_FR"/>
    <property type="match status" value="1"/>
</dbReference>
<dbReference type="PANTHER" id="PTHR43513">
    <property type="entry name" value="DIHYDROOROTATE DEHYDROGENASE B (NAD(+)), ELECTRON TRANSFER SUBUNIT"/>
    <property type="match status" value="1"/>
</dbReference>
<dbReference type="Pfam" id="PF10418">
    <property type="entry name" value="DHODB_Fe-S_bind"/>
    <property type="match status" value="1"/>
</dbReference>
<dbReference type="PRINTS" id="PR00371">
    <property type="entry name" value="FPNCR"/>
</dbReference>
<dbReference type="Pfam" id="PF00175">
    <property type="entry name" value="NAD_binding_1"/>
    <property type="match status" value="1"/>
</dbReference>
<dbReference type="EMBL" id="JAVIKH010000001">
    <property type="protein sequence ID" value="MDX8334965.1"/>
    <property type="molecule type" value="Genomic_DNA"/>
</dbReference>
<proteinExistence type="predicted"/>
<dbReference type="InterPro" id="IPR019480">
    <property type="entry name" value="Dihydroorotate_DH_Fe-S-bd"/>
</dbReference>
<keyword evidence="3" id="KW-1185">Reference proteome</keyword>
<dbReference type="InterPro" id="IPR050353">
    <property type="entry name" value="PyrK_electron_transfer"/>
</dbReference>
<dbReference type="Proteomes" id="UP001279681">
    <property type="component" value="Unassembled WGS sequence"/>
</dbReference>
<sequence>MSNIYMPERGEILSIVQESSIEWLFKVKTSIKPEPGQFIQLSIPMVGEAPISVADCNHEEGWIEFLIRKVGKVTDAIFNLQPGDSIFLRGAYGNCFPIDKYLGKRVVVVAGGSGTAPVRPLIKKLLKDEKTELELIFGFKDQESILFKKEIEEWRRKTPMILTVDKGCGIDGECVGLVTEYIPHLKMYEGFENLEVVIVGPPMMMKYSALEFLKLGIPEEKIWVSFERNMSCAVGKCGHCKIDETYVCLEGPIFNYVKAKKLLD</sequence>
<dbReference type="InterPro" id="IPR001709">
    <property type="entry name" value="Flavoprot_Pyr_Nucl_cyt_Rdtase"/>
</dbReference>
<evidence type="ECO:0000313" key="3">
    <source>
        <dbReference type="Proteomes" id="UP001279681"/>
    </source>
</evidence>
<dbReference type="NCBIfam" id="TIGR02911">
    <property type="entry name" value="sulfite_red_B"/>
    <property type="match status" value="1"/>
</dbReference>